<dbReference type="PANTHER" id="PTHR46586:SF3">
    <property type="entry name" value="ANKYRIN REPEAT-CONTAINING PROTEIN"/>
    <property type="match status" value="1"/>
</dbReference>
<accession>A0A8T1V6D6</accession>
<dbReference type="InterPro" id="IPR052050">
    <property type="entry name" value="SecEffector_AnkRepeat"/>
</dbReference>
<comment type="caution">
    <text evidence="1">The sequence shown here is derived from an EMBL/GenBank/DDBJ whole genome shotgun (WGS) entry which is preliminary data.</text>
</comment>
<gene>
    <name evidence="1" type="ORF">PHYPSEUDO_012658</name>
</gene>
<evidence type="ECO:0000313" key="2">
    <source>
        <dbReference type="Proteomes" id="UP000694044"/>
    </source>
</evidence>
<evidence type="ECO:0000313" key="1">
    <source>
        <dbReference type="EMBL" id="KAG7376847.1"/>
    </source>
</evidence>
<dbReference type="AlphaFoldDB" id="A0A8T1V6D6"/>
<organism evidence="1 2">
    <name type="scientific">Phytophthora pseudosyringae</name>
    <dbReference type="NCBI Taxonomy" id="221518"/>
    <lineage>
        <taxon>Eukaryota</taxon>
        <taxon>Sar</taxon>
        <taxon>Stramenopiles</taxon>
        <taxon>Oomycota</taxon>
        <taxon>Peronosporomycetes</taxon>
        <taxon>Peronosporales</taxon>
        <taxon>Peronosporaceae</taxon>
        <taxon>Phytophthora</taxon>
    </lineage>
</organism>
<protein>
    <submittedName>
        <fullName evidence="1">Uncharacterized protein</fullName>
    </submittedName>
</protein>
<reference evidence="1" key="1">
    <citation type="submission" date="2021-02" db="EMBL/GenBank/DDBJ databases">
        <authorList>
            <person name="Palmer J.M."/>
        </authorList>
    </citation>
    <scope>NUCLEOTIDE SEQUENCE</scope>
    <source>
        <strain evidence="1">SCRP734</strain>
    </source>
</reference>
<dbReference type="OrthoDB" id="109010at2759"/>
<keyword evidence="2" id="KW-1185">Reference proteome</keyword>
<proteinExistence type="predicted"/>
<sequence>MLGAAAHNELSTMKWLYRHGRHDDVHAAIVKASEHGHVPIVAWLYLNGGHSHAVQSTLVAAHCGQLNVVKWLYQNARELASDDHAYNLYTAVQLAADALSTVSRISAANEEALLPAEKGPSVPDWNEGMKKEWTGNRKCNRGKYNSLNWRGCVVNKKFKVRLH</sequence>
<dbReference type="EMBL" id="JAGDFM010000614">
    <property type="protein sequence ID" value="KAG7376847.1"/>
    <property type="molecule type" value="Genomic_DNA"/>
</dbReference>
<dbReference type="PANTHER" id="PTHR46586">
    <property type="entry name" value="ANKYRIN REPEAT-CONTAINING PROTEIN"/>
    <property type="match status" value="1"/>
</dbReference>
<name>A0A8T1V6D6_9STRA</name>
<dbReference type="Proteomes" id="UP000694044">
    <property type="component" value="Unassembled WGS sequence"/>
</dbReference>